<reference evidence="11" key="1">
    <citation type="submission" date="2023-10" db="EMBL/GenBank/DDBJ databases">
        <title>Chromosome-level genome of the transformable northern wattle, Acacia crassicarpa.</title>
        <authorList>
            <person name="Massaro I."/>
            <person name="Sinha N.R."/>
            <person name="Poethig S."/>
            <person name="Leichty A.R."/>
        </authorList>
    </citation>
    <scope>NUCLEOTIDE SEQUENCE</scope>
    <source>
        <strain evidence="11">Acra3RX</strain>
        <tissue evidence="11">Leaf</tissue>
    </source>
</reference>
<evidence type="ECO:0000256" key="4">
    <source>
        <dbReference type="ARBA" id="ARBA00022692"/>
    </source>
</evidence>
<dbReference type="EMBL" id="JAWXYG010000011">
    <property type="protein sequence ID" value="KAK4259102.1"/>
    <property type="molecule type" value="Genomic_DNA"/>
</dbReference>
<organism evidence="11 12">
    <name type="scientific">Acacia crassicarpa</name>
    <name type="common">northern wattle</name>
    <dbReference type="NCBI Taxonomy" id="499986"/>
    <lineage>
        <taxon>Eukaryota</taxon>
        <taxon>Viridiplantae</taxon>
        <taxon>Streptophyta</taxon>
        <taxon>Embryophyta</taxon>
        <taxon>Tracheophyta</taxon>
        <taxon>Spermatophyta</taxon>
        <taxon>Magnoliopsida</taxon>
        <taxon>eudicotyledons</taxon>
        <taxon>Gunneridae</taxon>
        <taxon>Pentapetalae</taxon>
        <taxon>rosids</taxon>
        <taxon>fabids</taxon>
        <taxon>Fabales</taxon>
        <taxon>Fabaceae</taxon>
        <taxon>Caesalpinioideae</taxon>
        <taxon>mimosoid clade</taxon>
        <taxon>Acacieae</taxon>
        <taxon>Acacia</taxon>
    </lineage>
</organism>
<keyword evidence="7 9" id="KW-0472">Membrane</keyword>
<dbReference type="GO" id="GO:0006629">
    <property type="term" value="P:lipid metabolic process"/>
    <property type="evidence" value="ECO:0007669"/>
    <property type="project" value="UniProtKB-KW"/>
</dbReference>
<dbReference type="AlphaFoldDB" id="A0AAE1M9T6"/>
<keyword evidence="8" id="KW-0012">Acyltransferase</keyword>
<keyword evidence="6" id="KW-0443">Lipid metabolism</keyword>
<evidence type="ECO:0000256" key="5">
    <source>
        <dbReference type="ARBA" id="ARBA00022989"/>
    </source>
</evidence>
<feature type="transmembrane region" description="Helical" evidence="9">
    <location>
        <begin position="36"/>
        <end position="55"/>
    </location>
</feature>
<feature type="transmembrane region" description="Helical" evidence="9">
    <location>
        <begin position="6"/>
        <end position="24"/>
    </location>
</feature>
<keyword evidence="12" id="KW-1185">Reference proteome</keyword>
<comment type="subcellular location">
    <subcellularLocation>
        <location evidence="1">Membrane</location>
        <topology evidence="1">Multi-pass membrane protein</topology>
    </subcellularLocation>
</comment>
<evidence type="ECO:0000256" key="6">
    <source>
        <dbReference type="ARBA" id="ARBA00023098"/>
    </source>
</evidence>
<dbReference type="Pfam" id="PF13813">
    <property type="entry name" value="MBOAT_2"/>
    <property type="match status" value="1"/>
</dbReference>
<comment type="similarity">
    <text evidence="2">Belongs to the wax synthase family.</text>
</comment>
<dbReference type="GO" id="GO:0016020">
    <property type="term" value="C:membrane"/>
    <property type="evidence" value="ECO:0007669"/>
    <property type="project" value="UniProtKB-SubCell"/>
</dbReference>
<comment type="caution">
    <text evidence="11">The sequence shown here is derived from an EMBL/GenBank/DDBJ whole genome shotgun (WGS) entry which is preliminary data.</text>
</comment>
<evidence type="ECO:0000256" key="3">
    <source>
        <dbReference type="ARBA" id="ARBA00022679"/>
    </source>
</evidence>
<feature type="transmembrane region" description="Helical" evidence="9">
    <location>
        <begin position="149"/>
        <end position="170"/>
    </location>
</feature>
<dbReference type="Proteomes" id="UP001293593">
    <property type="component" value="Unassembled WGS sequence"/>
</dbReference>
<dbReference type="PIRSF" id="PIRSF037006">
    <property type="entry name" value="Wax_synthase"/>
    <property type="match status" value="1"/>
</dbReference>
<evidence type="ECO:0000259" key="10">
    <source>
        <dbReference type="Pfam" id="PF13813"/>
    </source>
</evidence>
<protein>
    <recommendedName>
        <fullName evidence="10">Wax synthase domain-containing protein</fullName>
    </recommendedName>
</protein>
<feature type="domain" description="Wax synthase" evidence="10">
    <location>
        <begin position="180"/>
        <end position="266"/>
    </location>
</feature>
<feature type="transmembrane region" description="Helical" evidence="9">
    <location>
        <begin position="290"/>
        <end position="311"/>
    </location>
</feature>
<evidence type="ECO:0000313" key="12">
    <source>
        <dbReference type="Proteomes" id="UP001293593"/>
    </source>
</evidence>
<proteinExistence type="inferred from homology"/>
<dbReference type="GO" id="GO:0008374">
    <property type="term" value="F:O-acyltransferase activity"/>
    <property type="evidence" value="ECO:0007669"/>
    <property type="project" value="InterPro"/>
</dbReference>
<feature type="transmembrane region" description="Helical" evidence="9">
    <location>
        <begin position="231"/>
        <end position="252"/>
    </location>
</feature>
<dbReference type="InterPro" id="IPR032805">
    <property type="entry name" value="Wax_synthase_dom"/>
</dbReference>
<keyword evidence="5 9" id="KW-1133">Transmembrane helix</keyword>
<sequence length="341" mass="38928">MENEIMNYVMAWLQVITSLCYCFLTGKLLPPSRSFFRLFLVLPVFFLFLSLPLNLHSLHLGGTFAFFIAWLANFKLFLFAFNKGPLSLPSLSLPRFIALASLPIKSHDDDDNNQKDHKSPLNYAIKVLIFAAILRSYEYKDHFHPNLVLALYTVHIYLTLEIIFAVFAAMSRTLVGIELEPQFNEPYLSSSLQDFWGRRWNLMATKVLRPTVYDPTRSICIRIMGRKWASLPAVFATFLVSGLIHELIFYYLGRVRPTWEITCFFILHGLCLVAEIGLKKLLSGTAVRLPRVVSGPLTVGFVLVTAFRLFLPPLLRCGGYERVIQEYAAVIAFVKNAIKFS</sequence>
<evidence type="ECO:0000256" key="9">
    <source>
        <dbReference type="SAM" id="Phobius"/>
    </source>
</evidence>
<evidence type="ECO:0000256" key="7">
    <source>
        <dbReference type="ARBA" id="ARBA00023136"/>
    </source>
</evidence>
<name>A0AAE1M9T6_9FABA</name>
<dbReference type="InterPro" id="IPR017088">
    <property type="entry name" value="Wax_synthase_Magnoliopsida"/>
</dbReference>
<feature type="transmembrane region" description="Helical" evidence="9">
    <location>
        <begin position="61"/>
        <end position="81"/>
    </location>
</feature>
<dbReference type="InterPro" id="IPR044851">
    <property type="entry name" value="Wax_synthase"/>
</dbReference>
<keyword evidence="4 9" id="KW-0812">Transmembrane</keyword>
<dbReference type="PANTHER" id="PTHR31595">
    <property type="entry name" value="LONG-CHAIN-ALCOHOL O-FATTY-ACYLTRANSFERASE 3-RELATED"/>
    <property type="match status" value="1"/>
</dbReference>
<evidence type="ECO:0000313" key="11">
    <source>
        <dbReference type="EMBL" id="KAK4259102.1"/>
    </source>
</evidence>
<accession>A0AAE1M9T6</accession>
<evidence type="ECO:0000256" key="2">
    <source>
        <dbReference type="ARBA" id="ARBA00007282"/>
    </source>
</evidence>
<dbReference type="PANTHER" id="PTHR31595:SF77">
    <property type="entry name" value="ACYL-COA--STEROL O-ACYLTRANSFERASE 1-LIKE"/>
    <property type="match status" value="1"/>
</dbReference>
<gene>
    <name evidence="11" type="ORF">QN277_005469</name>
</gene>
<keyword evidence="3" id="KW-0808">Transferase</keyword>
<feature type="transmembrane region" description="Helical" evidence="9">
    <location>
        <begin position="258"/>
        <end position="278"/>
    </location>
</feature>
<evidence type="ECO:0000256" key="8">
    <source>
        <dbReference type="ARBA" id="ARBA00023315"/>
    </source>
</evidence>
<evidence type="ECO:0000256" key="1">
    <source>
        <dbReference type="ARBA" id="ARBA00004141"/>
    </source>
</evidence>